<reference evidence="1 2" key="1">
    <citation type="submission" date="2023-06" db="EMBL/GenBank/DDBJ databases">
        <title>Five Gram-positive bacteria isolated from mangrove sediments in Shenzhen, Guangdong, China.</title>
        <authorList>
            <person name="Yu S."/>
            <person name="Zheng W."/>
            <person name="Huang Y."/>
        </authorList>
    </citation>
    <scope>NUCLEOTIDE SEQUENCE [LARGE SCALE GENOMIC DNA]</scope>
    <source>
        <strain evidence="1 2">SaN35-3</strain>
    </source>
</reference>
<evidence type="ECO:0000313" key="2">
    <source>
        <dbReference type="Proteomes" id="UP001197974"/>
    </source>
</evidence>
<dbReference type="RefSeq" id="WP_226542496.1">
    <property type="nucleotide sequence ID" value="NZ_CP129013.1"/>
</dbReference>
<name>A0ABY9JY41_9BACI</name>
<keyword evidence="2" id="KW-1185">Reference proteome</keyword>
<accession>A0ABY9JY41</accession>
<proteinExistence type="predicted"/>
<sequence>MIFYQTLKRLTIAIMWKRIDKELSEFKTCFTRQATYEWFVIIVIGLILRSDQLGLTSIIRELSLAPKS</sequence>
<evidence type="ECO:0008006" key="3">
    <source>
        <dbReference type="Google" id="ProtNLM"/>
    </source>
</evidence>
<evidence type="ECO:0000313" key="1">
    <source>
        <dbReference type="EMBL" id="WLR42541.1"/>
    </source>
</evidence>
<dbReference type="Proteomes" id="UP001197974">
    <property type="component" value="Chromosome"/>
</dbReference>
<organism evidence="1 2">
    <name type="scientific">Bacillus carboniphilus</name>
    <dbReference type="NCBI Taxonomy" id="86663"/>
    <lineage>
        <taxon>Bacteria</taxon>
        <taxon>Bacillati</taxon>
        <taxon>Bacillota</taxon>
        <taxon>Bacilli</taxon>
        <taxon>Bacillales</taxon>
        <taxon>Bacillaceae</taxon>
        <taxon>Bacillus</taxon>
    </lineage>
</organism>
<gene>
    <name evidence="1" type="ORF">LC087_17925</name>
</gene>
<protein>
    <recommendedName>
        <fullName evidence="3">Transposase</fullName>
    </recommendedName>
</protein>
<dbReference type="EMBL" id="CP129013">
    <property type="protein sequence ID" value="WLR42541.1"/>
    <property type="molecule type" value="Genomic_DNA"/>
</dbReference>